<dbReference type="Proteomes" id="UP000054477">
    <property type="component" value="Unassembled WGS sequence"/>
</dbReference>
<sequence length="74" mass="7738">MAITERNDSIYDPPTHNPKGGPRTQRLTSANEGRPRGGGGPKGSSEVAGLNVGRRCGVCHQMGHNRTCPVCAPA</sequence>
<protein>
    <submittedName>
        <fullName evidence="2">Unplaced genomic scaffold K443scaffold_435, whole genome shotgun sequence</fullName>
    </submittedName>
</protein>
<organism evidence="2 3">
    <name type="scientific">Laccaria amethystina LaAM-08-1</name>
    <dbReference type="NCBI Taxonomy" id="1095629"/>
    <lineage>
        <taxon>Eukaryota</taxon>
        <taxon>Fungi</taxon>
        <taxon>Dikarya</taxon>
        <taxon>Basidiomycota</taxon>
        <taxon>Agaricomycotina</taxon>
        <taxon>Agaricomycetes</taxon>
        <taxon>Agaricomycetidae</taxon>
        <taxon>Agaricales</taxon>
        <taxon>Agaricineae</taxon>
        <taxon>Hydnangiaceae</taxon>
        <taxon>Laccaria</taxon>
    </lineage>
</organism>
<evidence type="ECO:0000256" key="1">
    <source>
        <dbReference type="SAM" id="MobiDB-lite"/>
    </source>
</evidence>
<gene>
    <name evidence="2" type="ORF">K443DRAFT_685735</name>
</gene>
<keyword evidence="3" id="KW-1185">Reference proteome</keyword>
<dbReference type="EMBL" id="KN838970">
    <property type="protein sequence ID" value="KIJ91775.1"/>
    <property type="molecule type" value="Genomic_DNA"/>
</dbReference>
<proteinExistence type="predicted"/>
<evidence type="ECO:0000313" key="3">
    <source>
        <dbReference type="Proteomes" id="UP000054477"/>
    </source>
</evidence>
<dbReference type="AlphaFoldDB" id="A0A0C9WNA1"/>
<accession>A0A0C9WNA1</accession>
<evidence type="ECO:0000313" key="2">
    <source>
        <dbReference type="EMBL" id="KIJ91775.1"/>
    </source>
</evidence>
<dbReference type="HOGENOM" id="CLU_2812762_0_0_1"/>
<feature type="region of interest" description="Disordered" evidence="1">
    <location>
        <begin position="1"/>
        <end position="47"/>
    </location>
</feature>
<dbReference type="OrthoDB" id="3018493at2759"/>
<reference evidence="3" key="2">
    <citation type="submission" date="2015-01" db="EMBL/GenBank/DDBJ databases">
        <title>Evolutionary Origins and Diversification of the Mycorrhizal Mutualists.</title>
        <authorList>
            <consortium name="DOE Joint Genome Institute"/>
            <consortium name="Mycorrhizal Genomics Consortium"/>
            <person name="Kohler A."/>
            <person name="Kuo A."/>
            <person name="Nagy L.G."/>
            <person name="Floudas D."/>
            <person name="Copeland A."/>
            <person name="Barry K.W."/>
            <person name="Cichocki N."/>
            <person name="Veneault-Fourrey C."/>
            <person name="LaButti K."/>
            <person name="Lindquist E.A."/>
            <person name="Lipzen A."/>
            <person name="Lundell T."/>
            <person name="Morin E."/>
            <person name="Murat C."/>
            <person name="Riley R."/>
            <person name="Ohm R."/>
            <person name="Sun H."/>
            <person name="Tunlid A."/>
            <person name="Henrissat B."/>
            <person name="Grigoriev I.V."/>
            <person name="Hibbett D.S."/>
            <person name="Martin F."/>
        </authorList>
    </citation>
    <scope>NUCLEOTIDE SEQUENCE [LARGE SCALE GENOMIC DNA]</scope>
    <source>
        <strain evidence="3">LaAM-08-1</strain>
    </source>
</reference>
<name>A0A0C9WNA1_9AGAR</name>
<reference evidence="2 3" key="1">
    <citation type="submission" date="2014-04" db="EMBL/GenBank/DDBJ databases">
        <authorList>
            <consortium name="DOE Joint Genome Institute"/>
            <person name="Kuo A."/>
            <person name="Kohler A."/>
            <person name="Nagy L.G."/>
            <person name="Floudas D."/>
            <person name="Copeland A."/>
            <person name="Barry K.W."/>
            <person name="Cichocki N."/>
            <person name="Veneault-Fourrey C."/>
            <person name="LaButti K."/>
            <person name="Lindquist E.A."/>
            <person name="Lipzen A."/>
            <person name="Lundell T."/>
            <person name="Morin E."/>
            <person name="Murat C."/>
            <person name="Sun H."/>
            <person name="Tunlid A."/>
            <person name="Henrissat B."/>
            <person name="Grigoriev I.V."/>
            <person name="Hibbett D.S."/>
            <person name="Martin F."/>
            <person name="Nordberg H.P."/>
            <person name="Cantor M.N."/>
            <person name="Hua S.X."/>
        </authorList>
    </citation>
    <scope>NUCLEOTIDE SEQUENCE [LARGE SCALE GENOMIC DNA]</scope>
    <source>
        <strain evidence="2 3">LaAM-08-1</strain>
    </source>
</reference>